<accession>A0A9D4J0M9</accession>
<reference evidence="2" key="1">
    <citation type="journal article" date="2019" name="bioRxiv">
        <title>The Genome of the Zebra Mussel, Dreissena polymorpha: A Resource for Invasive Species Research.</title>
        <authorList>
            <person name="McCartney M.A."/>
            <person name="Auch B."/>
            <person name="Kono T."/>
            <person name="Mallez S."/>
            <person name="Zhang Y."/>
            <person name="Obille A."/>
            <person name="Becker A."/>
            <person name="Abrahante J.E."/>
            <person name="Garbe J."/>
            <person name="Badalamenti J.P."/>
            <person name="Herman A."/>
            <person name="Mangelson H."/>
            <person name="Liachko I."/>
            <person name="Sullivan S."/>
            <person name="Sone E.D."/>
            <person name="Koren S."/>
            <person name="Silverstein K.A.T."/>
            <person name="Beckman K.B."/>
            <person name="Gohl D.M."/>
        </authorList>
    </citation>
    <scope>NUCLEOTIDE SEQUENCE</scope>
    <source>
        <strain evidence="2">Duluth1</strain>
        <tissue evidence="2">Whole animal</tissue>
    </source>
</reference>
<protein>
    <submittedName>
        <fullName evidence="2">Uncharacterized protein</fullName>
    </submittedName>
</protein>
<reference evidence="2" key="2">
    <citation type="submission" date="2020-11" db="EMBL/GenBank/DDBJ databases">
        <authorList>
            <person name="McCartney M.A."/>
            <person name="Auch B."/>
            <person name="Kono T."/>
            <person name="Mallez S."/>
            <person name="Becker A."/>
            <person name="Gohl D.M."/>
            <person name="Silverstein K.A.T."/>
            <person name="Koren S."/>
            <person name="Bechman K.B."/>
            <person name="Herman A."/>
            <person name="Abrahante J.E."/>
            <person name="Garbe J."/>
        </authorList>
    </citation>
    <scope>NUCLEOTIDE SEQUENCE</scope>
    <source>
        <strain evidence="2">Duluth1</strain>
        <tissue evidence="2">Whole animal</tissue>
    </source>
</reference>
<evidence type="ECO:0000256" key="1">
    <source>
        <dbReference type="SAM" id="MobiDB-lite"/>
    </source>
</evidence>
<proteinExistence type="predicted"/>
<comment type="caution">
    <text evidence="2">The sequence shown here is derived from an EMBL/GenBank/DDBJ whole genome shotgun (WGS) entry which is preliminary data.</text>
</comment>
<evidence type="ECO:0000313" key="2">
    <source>
        <dbReference type="EMBL" id="KAH3791287.1"/>
    </source>
</evidence>
<dbReference type="Proteomes" id="UP000828390">
    <property type="component" value="Unassembled WGS sequence"/>
</dbReference>
<organism evidence="2 3">
    <name type="scientific">Dreissena polymorpha</name>
    <name type="common">Zebra mussel</name>
    <name type="synonym">Mytilus polymorpha</name>
    <dbReference type="NCBI Taxonomy" id="45954"/>
    <lineage>
        <taxon>Eukaryota</taxon>
        <taxon>Metazoa</taxon>
        <taxon>Spiralia</taxon>
        <taxon>Lophotrochozoa</taxon>
        <taxon>Mollusca</taxon>
        <taxon>Bivalvia</taxon>
        <taxon>Autobranchia</taxon>
        <taxon>Heteroconchia</taxon>
        <taxon>Euheterodonta</taxon>
        <taxon>Imparidentia</taxon>
        <taxon>Neoheterodontei</taxon>
        <taxon>Myida</taxon>
        <taxon>Dreissenoidea</taxon>
        <taxon>Dreissenidae</taxon>
        <taxon>Dreissena</taxon>
    </lineage>
</organism>
<sequence>MHPAILRSLPGDVDQMASAMPRLTSDNMAPAILRSFTGNVTGHFMTGPGSDHRSMTGPVTGH</sequence>
<evidence type="ECO:0000313" key="3">
    <source>
        <dbReference type="Proteomes" id="UP000828390"/>
    </source>
</evidence>
<dbReference type="EMBL" id="JAIWYP010000007">
    <property type="protein sequence ID" value="KAH3791287.1"/>
    <property type="molecule type" value="Genomic_DNA"/>
</dbReference>
<name>A0A9D4J0M9_DREPO</name>
<dbReference type="AlphaFoldDB" id="A0A9D4J0M9"/>
<gene>
    <name evidence="2" type="ORF">DPMN_144770</name>
</gene>
<keyword evidence="3" id="KW-1185">Reference proteome</keyword>
<feature type="region of interest" description="Disordered" evidence="1">
    <location>
        <begin position="43"/>
        <end position="62"/>
    </location>
</feature>